<dbReference type="AlphaFoldDB" id="A0A0A9GM73"/>
<reference evidence="1" key="1">
    <citation type="submission" date="2014-09" db="EMBL/GenBank/DDBJ databases">
        <authorList>
            <person name="Magalhaes I.L.F."/>
            <person name="Oliveira U."/>
            <person name="Santos F.R."/>
            <person name="Vidigal T.H.D.A."/>
            <person name="Brescovit A.D."/>
            <person name="Santos A.J."/>
        </authorList>
    </citation>
    <scope>NUCLEOTIDE SEQUENCE</scope>
    <source>
        <tissue evidence="1">Shoot tissue taken approximately 20 cm above the soil surface</tissue>
    </source>
</reference>
<accession>A0A0A9GM73</accession>
<evidence type="ECO:0000313" key="1">
    <source>
        <dbReference type="EMBL" id="JAE21788.1"/>
    </source>
</evidence>
<reference evidence="1" key="2">
    <citation type="journal article" date="2015" name="Data Brief">
        <title>Shoot transcriptome of the giant reed, Arundo donax.</title>
        <authorList>
            <person name="Barrero R.A."/>
            <person name="Guerrero F.D."/>
            <person name="Moolhuijzen P."/>
            <person name="Goolsby J.A."/>
            <person name="Tidwell J."/>
            <person name="Bellgard S.E."/>
            <person name="Bellgard M.I."/>
        </authorList>
    </citation>
    <scope>NUCLEOTIDE SEQUENCE</scope>
    <source>
        <tissue evidence="1">Shoot tissue taken approximately 20 cm above the soil surface</tissue>
    </source>
</reference>
<proteinExistence type="predicted"/>
<sequence length="104" mass="12096">MLKLRLQSRKFLYVYFLIQNHLNNCPLPISIFKNRYNIVNCTRICLFNIHCSHVQLPLNSFSQVFLTLWDSLILMPFIYFSSITPTTITSPAMQPSNPGTLKSQ</sequence>
<organism evidence="1">
    <name type="scientific">Arundo donax</name>
    <name type="common">Giant reed</name>
    <name type="synonym">Donax arundinaceus</name>
    <dbReference type="NCBI Taxonomy" id="35708"/>
    <lineage>
        <taxon>Eukaryota</taxon>
        <taxon>Viridiplantae</taxon>
        <taxon>Streptophyta</taxon>
        <taxon>Embryophyta</taxon>
        <taxon>Tracheophyta</taxon>
        <taxon>Spermatophyta</taxon>
        <taxon>Magnoliopsida</taxon>
        <taxon>Liliopsida</taxon>
        <taxon>Poales</taxon>
        <taxon>Poaceae</taxon>
        <taxon>PACMAD clade</taxon>
        <taxon>Arundinoideae</taxon>
        <taxon>Arundineae</taxon>
        <taxon>Arundo</taxon>
    </lineage>
</organism>
<name>A0A0A9GM73_ARUDO</name>
<protein>
    <submittedName>
        <fullName evidence="1">Uncharacterized protein</fullName>
    </submittedName>
</protein>
<dbReference type="EMBL" id="GBRH01176108">
    <property type="protein sequence ID" value="JAE21788.1"/>
    <property type="molecule type" value="Transcribed_RNA"/>
</dbReference>